<dbReference type="PANTHER" id="PTHR13088:SF3">
    <property type="entry name" value="FAS APOPTOTIC INHIBITORY MOLECULE 1"/>
    <property type="match status" value="1"/>
</dbReference>
<accession>T1IVR5</accession>
<dbReference type="InterPro" id="IPR010695">
    <property type="entry name" value="FAIM1"/>
</dbReference>
<dbReference type="EnsemblMetazoa" id="SMAR005266-RA">
    <property type="protein sequence ID" value="SMAR005266-PA"/>
    <property type="gene ID" value="SMAR005266"/>
</dbReference>
<dbReference type="STRING" id="126957.T1IVR5"/>
<dbReference type="HOGENOM" id="CLU_109086_0_0_1"/>
<protein>
    <recommendedName>
        <fullName evidence="3">Fas apoptotic inhibitory molecule 1</fullName>
    </recommendedName>
</protein>
<dbReference type="Proteomes" id="UP000014500">
    <property type="component" value="Unassembled WGS sequence"/>
</dbReference>
<reference evidence="1" key="2">
    <citation type="submission" date="2015-02" db="UniProtKB">
        <authorList>
            <consortium name="EnsemblMetazoa"/>
        </authorList>
    </citation>
    <scope>IDENTIFICATION</scope>
</reference>
<reference evidence="2" key="1">
    <citation type="submission" date="2011-05" db="EMBL/GenBank/DDBJ databases">
        <authorList>
            <person name="Richards S.R."/>
            <person name="Qu J."/>
            <person name="Jiang H."/>
            <person name="Jhangiani S.N."/>
            <person name="Agravi P."/>
            <person name="Goodspeed R."/>
            <person name="Gross S."/>
            <person name="Mandapat C."/>
            <person name="Jackson L."/>
            <person name="Mathew T."/>
            <person name="Pu L."/>
            <person name="Thornton R."/>
            <person name="Saada N."/>
            <person name="Wilczek-Boney K.B."/>
            <person name="Lee S."/>
            <person name="Kovar C."/>
            <person name="Wu Y."/>
            <person name="Scherer S.E."/>
            <person name="Worley K.C."/>
            <person name="Muzny D.M."/>
            <person name="Gibbs R."/>
        </authorList>
    </citation>
    <scope>NUCLEOTIDE SEQUENCE</scope>
    <source>
        <strain evidence="2">Brora</strain>
    </source>
</reference>
<evidence type="ECO:0008006" key="3">
    <source>
        <dbReference type="Google" id="ProtNLM"/>
    </source>
</evidence>
<dbReference type="PANTHER" id="PTHR13088">
    <property type="entry name" value="FAS APOPTOTIC INHIBITORY MOLECULE FAIM"/>
    <property type="match status" value="1"/>
</dbReference>
<dbReference type="eggNOG" id="KOG4352">
    <property type="taxonomic scope" value="Eukaryota"/>
</dbReference>
<keyword evidence="2" id="KW-1185">Reference proteome</keyword>
<dbReference type="EMBL" id="JH431593">
    <property type="status" value="NOT_ANNOTATED_CDS"/>
    <property type="molecule type" value="Genomic_DNA"/>
</dbReference>
<dbReference type="PhylomeDB" id="T1IVR5"/>
<organism evidence="1 2">
    <name type="scientific">Strigamia maritima</name>
    <name type="common">European centipede</name>
    <name type="synonym">Geophilus maritimus</name>
    <dbReference type="NCBI Taxonomy" id="126957"/>
    <lineage>
        <taxon>Eukaryota</taxon>
        <taxon>Metazoa</taxon>
        <taxon>Ecdysozoa</taxon>
        <taxon>Arthropoda</taxon>
        <taxon>Myriapoda</taxon>
        <taxon>Chilopoda</taxon>
        <taxon>Pleurostigmophora</taxon>
        <taxon>Geophilomorpha</taxon>
        <taxon>Linotaeniidae</taxon>
        <taxon>Strigamia</taxon>
    </lineage>
</organism>
<dbReference type="InterPro" id="IPR038513">
    <property type="entry name" value="FAIM1_dom_sf"/>
</dbReference>
<dbReference type="Pfam" id="PF06905">
    <property type="entry name" value="FAIM1"/>
    <property type="match status" value="1"/>
</dbReference>
<name>T1IVR5_STRMM</name>
<dbReference type="OMA" id="SQEYRIM"/>
<dbReference type="GO" id="GO:1902042">
    <property type="term" value="P:negative regulation of extrinsic apoptotic signaling pathway via death domain receptors"/>
    <property type="evidence" value="ECO:0007669"/>
    <property type="project" value="TreeGrafter"/>
</dbReference>
<dbReference type="FunFam" id="2.40.128.180:FF:000001">
    <property type="entry name" value="Fas apoptotic inhibitory molecule 1"/>
    <property type="match status" value="1"/>
</dbReference>
<dbReference type="AlphaFoldDB" id="T1IVR5"/>
<proteinExistence type="predicted"/>
<evidence type="ECO:0000313" key="2">
    <source>
        <dbReference type="Proteomes" id="UP000014500"/>
    </source>
</evidence>
<evidence type="ECO:0000313" key="1">
    <source>
        <dbReference type="EnsemblMetazoa" id="SMAR005266-PA"/>
    </source>
</evidence>
<dbReference type="Gene3D" id="2.40.128.180">
    <property type="match status" value="2"/>
</dbReference>
<sequence length="176" mass="20055">MGDLVAVWEIALGAGVHKVEFEHGTISGKRVIRVDGKEVFRRDWMFKLVGYETFEIGKAKCVIYIEAASGFYYAYGLEVNGKSYKKFTENQSKIMRTWYCAVQEKQFRVVLEKDTLDVWVNGQKMDTIDEFVDDGTEMHFEINGQEAYIKAVSSGSRKEGLIHTLIFNGSEVPESV</sequence>